<dbReference type="UniPathway" id="UPA00545">
    <property type="reaction ID" value="UER00823"/>
</dbReference>
<dbReference type="GO" id="GO:0030599">
    <property type="term" value="F:pectinesterase activity"/>
    <property type="evidence" value="ECO:0007669"/>
    <property type="project" value="InterPro"/>
</dbReference>
<keyword evidence="4" id="KW-0378">Hydrolase</keyword>
<dbReference type="SUPFAM" id="SSF51126">
    <property type="entry name" value="Pectin lyase-like"/>
    <property type="match status" value="1"/>
</dbReference>
<proteinExistence type="predicted"/>
<comment type="subcellular location">
    <subcellularLocation>
        <location evidence="1">Secreted</location>
        <location evidence="1">Cell wall</location>
    </subcellularLocation>
</comment>
<dbReference type="Pfam" id="PF01095">
    <property type="entry name" value="Pectinesterase"/>
    <property type="match status" value="1"/>
</dbReference>
<organism evidence="7 8">
    <name type="scientific">Trifolium subterraneum</name>
    <name type="common">Subterranean clover</name>
    <dbReference type="NCBI Taxonomy" id="3900"/>
    <lineage>
        <taxon>Eukaryota</taxon>
        <taxon>Viridiplantae</taxon>
        <taxon>Streptophyta</taxon>
        <taxon>Embryophyta</taxon>
        <taxon>Tracheophyta</taxon>
        <taxon>Spermatophyta</taxon>
        <taxon>Magnoliopsida</taxon>
        <taxon>eudicotyledons</taxon>
        <taxon>Gunneridae</taxon>
        <taxon>Pentapetalae</taxon>
        <taxon>rosids</taxon>
        <taxon>fabids</taxon>
        <taxon>Fabales</taxon>
        <taxon>Fabaceae</taxon>
        <taxon>Papilionoideae</taxon>
        <taxon>50 kb inversion clade</taxon>
        <taxon>NPAAA clade</taxon>
        <taxon>Hologalegina</taxon>
        <taxon>IRL clade</taxon>
        <taxon>Trifolieae</taxon>
        <taxon>Trifolium</taxon>
    </lineage>
</organism>
<evidence type="ECO:0000256" key="1">
    <source>
        <dbReference type="ARBA" id="ARBA00004191"/>
    </source>
</evidence>
<keyword evidence="3" id="KW-0964">Secreted</keyword>
<evidence type="ECO:0000256" key="4">
    <source>
        <dbReference type="ARBA" id="ARBA00022801"/>
    </source>
</evidence>
<reference evidence="8" key="1">
    <citation type="journal article" date="2017" name="Front. Plant Sci.">
        <title>Climate Clever Clovers: New Paradigm to Reduce the Environmental Footprint of Ruminants by Breeding Low Methanogenic Forages Utilizing Haplotype Variation.</title>
        <authorList>
            <person name="Kaur P."/>
            <person name="Appels R."/>
            <person name="Bayer P.E."/>
            <person name="Keeble-Gagnere G."/>
            <person name="Wang J."/>
            <person name="Hirakawa H."/>
            <person name="Shirasawa K."/>
            <person name="Vercoe P."/>
            <person name="Stefanova K."/>
            <person name="Durmic Z."/>
            <person name="Nichols P."/>
            <person name="Revell C."/>
            <person name="Isobe S.N."/>
            <person name="Edwards D."/>
            <person name="Erskine W."/>
        </authorList>
    </citation>
    <scope>NUCLEOTIDE SEQUENCE [LARGE SCALE GENOMIC DNA]</scope>
    <source>
        <strain evidence="8">cv. Daliak</strain>
    </source>
</reference>
<dbReference type="Gene3D" id="2.160.20.10">
    <property type="entry name" value="Single-stranded right-handed beta-helix, Pectin lyase-like"/>
    <property type="match status" value="1"/>
</dbReference>
<evidence type="ECO:0000256" key="3">
    <source>
        <dbReference type="ARBA" id="ARBA00022512"/>
    </source>
</evidence>
<evidence type="ECO:0000256" key="5">
    <source>
        <dbReference type="ARBA" id="ARBA00023085"/>
    </source>
</evidence>
<evidence type="ECO:0000256" key="2">
    <source>
        <dbReference type="ARBA" id="ARBA00005184"/>
    </source>
</evidence>
<dbReference type="GO" id="GO:0042545">
    <property type="term" value="P:cell wall modification"/>
    <property type="evidence" value="ECO:0007669"/>
    <property type="project" value="InterPro"/>
</dbReference>
<dbReference type="Proteomes" id="UP000242715">
    <property type="component" value="Unassembled WGS sequence"/>
</dbReference>
<keyword evidence="5" id="KW-0063">Aspartyl esterase</keyword>
<evidence type="ECO:0000259" key="6">
    <source>
        <dbReference type="Pfam" id="PF01095"/>
    </source>
</evidence>
<dbReference type="GO" id="GO:0045490">
    <property type="term" value="P:pectin catabolic process"/>
    <property type="evidence" value="ECO:0007669"/>
    <property type="project" value="UniProtKB-UniPathway"/>
</dbReference>
<feature type="domain" description="Pectinesterase catalytic" evidence="6">
    <location>
        <begin position="38"/>
        <end position="130"/>
    </location>
</feature>
<sequence length="146" mass="16422">MAYLDYNVHSLQGHATFAKFFTAKSIAFENTAGAIDIELKPYLQTVKTYLARPWKPFSTAVFLNNYIDGFVRRDGYRIWSNDQPNIKTPYFAEFGNTGPGANATARVKWAKGLISKRAASIFTAERFIHASTWLPATGIPYDHGLH</sequence>
<comment type="pathway">
    <text evidence="2">Glycan metabolism; pectin degradation; 2-dehydro-3-deoxy-D-gluconate from pectin: step 1/5.</text>
</comment>
<evidence type="ECO:0000313" key="7">
    <source>
        <dbReference type="EMBL" id="GAU18154.1"/>
    </source>
</evidence>
<gene>
    <name evidence="7" type="ORF">TSUD_248550</name>
</gene>
<protein>
    <recommendedName>
        <fullName evidence="6">Pectinesterase catalytic domain-containing protein</fullName>
    </recommendedName>
</protein>
<evidence type="ECO:0000313" key="8">
    <source>
        <dbReference type="Proteomes" id="UP000242715"/>
    </source>
</evidence>
<dbReference type="AlphaFoldDB" id="A0A2Z6LL08"/>
<dbReference type="OrthoDB" id="2019149at2759"/>
<keyword evidence="3" id="KW-0134">Cell wall</keyword>
<dbReference type="EMBL" id="DF973179">
    <property type="protein sequence ID" value="GAU18154.1"/>
    <property type="molecule type" value="Genomic_DNA"/>
</dbReference>
<dbReference type="PANTHER" id="PTHR31707">
    <property type="entry name" value="PECTINESTERASE"/>
    <property type="match status" value="1"/>
</dbReference>
<dbReference type="InterPro" id="IPR011050">
    <property type="entry name" value="Pectin_lyase_fold/virulence"/>
</dbReference>
<dbReference type="InterPro" id="IPR000070">
    <property type="entry name" value="Pectinesterase_cat"/>
</dbReference>
<accession>A0A2Z6LL08</accession>
<name>A0A2Z6LL08_TRISU</name>
<keyword evidence="8" id="KW-1185">Reference proteome</keyword>
<dbReference type="InterPro" id="IPR012334">
    <property type="entry name" value="Pectin_lyas_fold"/>
</dbReference>